<evidence type="ECO:0000313" key="1">
    <source>
        <dbReference type="EMBL" id="CAH3025525.1"/>
    </source>
</evidence>
<proteinExistence type="predicted"/>
<dbReference type="Proteomes" id="UP001159427">
    <property type="component" value="Unassembled WGS sequence"/>
</dbReference>
<dbReference type="EMBL" id="CALNXI010000357">
    <property type="protein sequence ID" value="CAH3025525.1"/>
    <property type="molecule type" value="Genomic_DNA"/>
</dbReference>
<accession>A0ABN8MCG8</accession>
<feature type="non-terminal residue" evidence="1">
    <location>
        <position position="1"/>
    </location>
</feature>
<organism evidence="1 2">
    <name type="scientific">Porites evermanni</name>
    <dbReference type="NCBI Taxonomy" id="104178"/>
    <lineage>
        <taxon>Eukaryota</taxon>
        <taxon>Metazoa</taxon>
        <taxon>Cnidaria</taxon>
        <taxon>Anthozoa</taxon>
        <taxon>Hexacorallia</taxon>
        <taxon>Scleractinia</taxon>
        <taxon>Fungiina</taxon>
        <taxon>Poritidae</taxon>
        <taxon>Porites</taxon>
    </lineage>
</organism>
<sequence>TVHSIALKVLRPTTRKHRDWFEGNDAVMQIMYYWRKSVTSFEPTRAQAKNAGFTNLHSQIQTKLLSMQYTWLSAKADEIQGYADRHDTKWFHDALKAVYGPQSPGSSPVLGPVGTTLFTEKKQILER</sequence>
<reference evidence="1 2" key="1">
    <citation type="submission" date="2022-05" db="EMBL/GenBank/DDBJ databases">
        <authorList>
            <consortium name="Genoscope - CEA"/>
            <person name="William W."/>
        </authorList>
    </citation>
    <scope>NUCLEOTIDE SEQUENCE [LARGE SCALE GENOMIC DNA]</scope>
</reference>
<comment type="caution">
    <text evidence="1">The sequence shown here is derived from an EMBL/GenBank/DDBJ whole genome shotgun (WGS) entry which is preliminary data.</text>
</comment>
<keyword evidence="2" id="KW-1185">Reference proteome</keyword>
<evidence type="ECO:0000313" key="2">
    <source>
        <dbReference type="Proteomes" id="UP001159427"/>
    </source>
</evidence>
<name>A0ABN8MCG8_9CNID</name>
<gene>
    <name evidence="1" type="ORF">PEVE_00026344</name>
</gene>
<protein>
    <submittedName>
        <fullName evidence="1">Uncharacterized protein</fullName>
    </submittedName>
</protein>